<evidence type="ECO:0000313" key="3">
    <source>
        <dbReference type="Proteomes" id="UP000324222"/>
    </source>
</evidence>
<sequence>MGIERFDSTGLDDAVSLCEGDSLSWDREDCSLCTPTSDKFARHGHPEPPVSSAAPERYEMPPYRFAEDFKRF</sequence>
<feature type="region of interest" description="Disordered" evidence="1">
    <location>
        <begin position="36"/>
        <end position="57"/>
    </location>
</feature>
<protein>
    <submittedName>
        <fullName evidence="2">Uncharacterized protein</fullName>
    </submittedName>
</protein>
<reference evidence="2 3" key="1">
    <citation type="submission" date="2019-05" db="EMBL/GenBank/DDBJ databases">
        <title>Another draft genome of Portunus trituberculatus and its Hox gene families provides insights of decapod evolution.</title>
        <authorList>
            <person name="Jeong J.-H."/>
            <person name="Song I."/>
            <person name="Kim S."/>
            <person name="Choi T."/>
            <person name="Kim D."/>
            <person name="Ryu S."/>
            <person name="Kim W."/>
        </authorList>
    </citation>
    <scope>NUCLEOTIDE SEQUENCE [LARGE SCALE GENOMIC DNA]</scope>
    <source>
        <tissue evidence="2">Muscle</tissue>
    </source>
</reference>
<gene>
    <name evidence="2" type="ORF">E2C01_091848</name>
</gene>
<accession>A0A5B7JK42</accession>
<dbReference type="Proteomes" id="UP000324222">
    <property type="component" value="Unassembled WGS sequence"/>
</dbReference>
<proteinExistence type="predicted"/>
<organism evidence="2 3">
    <name type="scientific">Portunus trituberculatus</name>
    <name type="common">Swimming crab</name>
    <name type="synonym">Neptunus trituberculatus</name>
    <dbReference type="NCBI Taxonomy" id="210409"/>
    <lineage>
        <taxon>Eukaryota</taxon>
        <taxon>Metazoa</taxon>
        <taxon>Ecdysozoa</taxon>
        <taxon>Arthropoda</taxon>
        <taxon>Crustacea</taxon>
        <taxon>Multicrustacea</taxon>
        <taxon>Malacostraca</taxon>
        <taxon>Eumalacostraca</taxon>
        <taxon>Eucarida</taxon>
        <taxon>Decapoda</taxon>
        <taxon>Pleocyemata</taxon>
        <taxon>Brachyura</taxon>
        <taxon>Eubrachyura</taxon>
        <taxon>Portunoidea</taxon>
        <taxon>Portunidae</taxon>
        <taxon>Portuninae</taxon>
        <taxon>Portunus</taxon>
    </lineage>
</organism>
<evidence type="ECO:0000313" key="2">
    <source>
        <dbReference type="EMBL" id="MPC96582.1"/>
    </source>
</evidence>
<dbReference type="EMBL" id="VSRR010106579">
    <property type="protein sequence ID" value="MPC96582.1"/>
    <property type="molecule type" value="Genomic_DNA"/>
</dbReference>
<name>A0A5B7JK42_PORTR</name>
<keyword evidence="3" id="KW-1185">Reference proteome</keyword>
<comment type="caution">
    <text evidence="2">The sequence shown here is derived from an EMBL/GenBank/DDBJ whole genome shotgun (WGS) entry which is preliminary data.</text>
</comment>
<evidence type="ECO:0000256" key="1">
    <source>
        <dbReference type="SAM" id="MobiDB-lite"/>
    </source>
</evidence>
<dbReference type="AlphaFoldDB" id="A0A5B7JK42"/>